<dbReference type="InterPro" id="IPR024079">
    <property type="entry name" value="MetalloPept_cat_dom_sf"/>
</dbReference>
<gene>
    <name evidence="3" type="ORF">ASPVEDRAFT_33669</name>
</gene>
<dbReference type="AlphaFoldDB" id="A0A1L9Q0Z2"/>
<organism evidence="3 4">
    <name type="scientific">Aspergillus versicolor CBS 583.65</name>
    <dbReference type="NCBI Taxonomy" id="1036611"/>
    <lineage>
        <taxon>Eukaryota</taxon>
        <taxon>Fungi</taxon>
        <taxon>Dikarya</taxon>
        <taxon>Ascomycota</taxon>
        <taxon>Pezizomycotina</taxon>
        <taxon>Eurotiomycetes</taxon>
        <taxon>Eurotiomycetidae</taxon>
        <taxon>Eurotiales</taxon>
        <taxon>Aspergillaceae</taxon>
        <taxon>Aspergillus</taxon>
        <taxon>Aspergillus subgen. Nidulantes</taxon>
    </lineage>
</organism>
<sequence length="293" mass="33634">MANTISWSRVLLLSLFWLQLLSVNGYFLDKSCEPIEHKIGVSMHKARESAEGALTELNKKEENQNTHVKALRKLFFRDRDMARVKSTYHFIPFLTEINKPHTPQVQQPTIYCNLNRFEERHGPLYDKPEVDYLIDRKEGIVQERLEGYDKCKDGRSMAFTSIVNKPGRRYLSIQLCPWYLNQILGTEFTNAEGTLPDAHGAKNYDPKRQSSKDDPDADVFSSRLDFTLLHELAHALPGGYDLEDDPAYGWHKCMALPTAEGWRNPESYAFLALGEPIRAVVLFIPVLMITRCA</sequence>
<dbReference type="RefSeq" id="XP_040673209.1">
    <property type="nucleotide sequence ID" value="XM_040810768.1"/>
</dbReference>
<dbReference type="OrthoDB" id="4507347at2759"/>
<protein>
    <recommendedName>
        <fullName evidence="5">Lysine-specific metallo-endopeptidase domain-containing protein</fullName>
    </recommendedName>
</protein>
<evidence type="ECO:0000256" key="1">
    <source>
        <dbReference type="SAM" id="MobiDB-lite"/>
    </source>
</evidence>
<evidence type="ECO:0000313" key="4">
    <source>
        <dbReference type="Proteomes" id="UP000184073"/>
    </source>
</evidence>
<dbReference type="GO" id="GO:0008237">
    <property type="term" value="F:metallopeptidase activity"/>
    <property type="evidence" value="ECO:0007669"/>
    <property type="project" value="InterPro"/>
</dbReference>
<dbReference type="Proteomes" id="UP000184073">
    <property type="component" value="Unassembled WGS sequence"/>
</dbReference>
<accession>A0A1L9Q0Z2</accession>
<reference evidence="4" key="1">
    <citation type="journal article" date="2017" name="Genome Biol.">
        <title>Comparative genomics reveals high biological diversity and specific adaptations in the industrially and medically important fungal genus Aspergillus.</title>
        <authorList>
            <person name="de Vries R.P."/>
            <person name="Riley R."/>
            <person name="Wiebenga A."/>
            <person name="Aguilar-Osorio G."/>
            <person name="Amillis S."/>
            <person name="Uchima C.A."/>
            <person name="Anderluh G."/>
            <person name="Asadollahi M."/>
            <person name="Askin M."/>
            <person name="Barry K."/>
            <person name="Battaglia E."/>
            <person name="Bayram O."/>
            <person name="Benocci T."/>
            <person name="Braus-Stromeyer S.A."/>
            <person name="Caldana C."/>
            <person name="Canovas D."/>
            <person name="Cerqueira G.C."/>
            <person name="Chen F."/>
            <person name="Chen W."/>
            <person name="Choi C."/>
            <person name="Clum A."/>
            <person name="Dos Santos R.A."/>
            <person name="Damasio A.R."/>
            <person name="Diallinas G."/>
            <person name="Emri T."/>
            <person name="Fekete E."/>
            <person name="Flipphi M."/>
            <person name="Freyberg S."/>
            <person name="Gallo A."/>
            <person name="Gournas C."/>
            <person name="Habgood R."/>
            <person name="Hainaut M."/>
            <person name="Harispe M.L."/>
            <person name="Henrissat B."/>
            <person name="Hilden K.S."/>
            <person name="Hope R."/>
            <person name="Hossain A."/>
            <person name="Karabika E."/>
            <person name="Karaffa L."/>
            <person name="Karanyi Z."/>
            <person name="Krasevec N."/>
            <person name="Kuo A."/>
            <person name="Kusch H."/>
            <person name="LaButti K."/>
            <person name="Lagendijk E.L."/>
            <person name="Lapidus A."/>
            <person name="Levasseur A."/>
            <person name="Lindquist E."/>
            <person name="Lipzen A."/>
            <person name="Logrieco A.F."/>
            <person name="MacCabe A."/>
            <person name="Maekelae M.R."/>
            <person name="Malavazi I."/>
            <person name="Melin P."/>
            <person name="Meyer V."/>
            <person name="Mielnichuk N."/>
            <person name="Miskei M."/>
            <person name="Molnar A.P."/>
            <person name="Mule G."/>
            <person name="Ngan C.Y."/>
            <person name="Orejas M."/>
            <person name="Orosz E."/>
            <person name="Ouedraogo J.P."/>
            <person name="Overkamp K.M."/>
            <person name="Park H.-S."/>
            <person name="Perrone G."/>
            <person name="Piumi F."/>
            <person name="Punt P.J."/>
            <person name="Ram A.F."/>
            <person name="Ramon A."/>
            <person name="Rauscher S."/>
            <person name="Record E."/>
            <person name="Riano-Pachon D.M."/>
            <person name="Robert V."/>
            <person name="Roehrig J."/>
            <person name="Ruller R."/>
            <person name="Salamov A."/>
            <person name="Salih N.S."/>
            <person name="Samson R.A."/>
            <person name="Sandor E."/>
            <person name="Sanguinetti M."/>
            <person name="Schuetze T."/>
            <person name="Sepcic K."/>
            <person name="Shelest E."/>
            <person name="Sherlock G."/>
            <person name="Sophianopoulou V."/>
            <person name="Squina F.M."/>
            <person name="Sun H."/>
            <person name="Susca A."/>
            <person name="Todd R.B."/>
            <person name="Tsang A."/>
            <person name="Unkles S.E."/>
            <person name="van de Wiele N."/>
            <person name="van Rossen-Uffink D."/>
            <person name="Oliveira J.V."/>
            <person name="Vesth T.C."/>
            <person name="Visser J."/>
            <person name="Yu J.-H."/>
            <person name="Zhou M."/>
            <person name="Andersen M.R."/>
            <person name="Archer D.B."/>
            <person name="Baker S.E."/>
            <person name="Benoit I."/>
            <person name="Brakhage A.A."/>
            <person name="Braus G.H."/>
            <person name="Fischer R."/>
            <person name="Frisvad J.C."/>
            <person name="Goldman G.H."/>
            <person name="Houbraken J."/>
            <person name="Oakley B."/>
            <person name="Pocsi I."/>
            <person name="Scazzocchio C."/>
            <person name="Seiboth B."/>
            <person name="vanKuyk P.A."/>
            <person name="Wortman J."/>
            <person name="Dyer P.S."/>
            <person name="Grigoriev I.V."/>
        </authorList>
    </citation>
    <scope>NUCLEOTIDE SEQUENCE [LARGE SCALE GENOMIC DNA]</scope>
    <source>
        <strain evidence="4">CBS 583.65</strain>
    </source>
</reference>
<keyword evidence="2" id="KW-0732">Signal</keyword>
<feature type="chain" id="PRO_5009887341" description="Lysine-specific metallo-endopeptidase domain-containing protein" evidence="2">
    <location>
        <begin position="26"/>
        <end position="293"/>
    </location>
</feature>
<dbReference type="VEuPathDB" id="FungiDB:ASPVEDRAFT_33669"/>
<feature type="region of interest" description="Disordered" evidence="1">
    <location>
        <begin position="196"/>
        <end position="216"/>
    </location>
</feature>
<dbReference type="GeneID" id="63726279"/>
<keyword evidence="4" id="KW-1185">Reference proteome</keyword>
<feature type="compositionally biased region" description="Basic and acidic residues" evidence="1">
    <location>
        <begin position="199"/>
        <end position="214"/>
    </location>
</feature>
<evidence type="ECO:0000256" key="2">
    <source>
        <dbReference type="SAM" id="SignalP"/>
    </source>
</evidence>
<feature type="signal peptide" evidence="2">
    <location>
        <begin position="1"/>
        <end position="25"/>
    </location>
</feature>
<name>A0A1L9Q0Z2_ASPVE</name>
<proteinExistence type="predicted"/>
<evidence type="ECO:0000313" key="3">
    <source>
        <dbReference type="EMBL" id="OJJ07447.1"/>
    </source>
</evidence>
<dbReference type="Gene3D" id="3.40.390.10">
    <property type="entry name" value="Collagenase (Catalytic Domain)"/>
    <property type="match status" value="1"/>
</dbReference>
<evidence type="ECO:0008006" key="5">
    <source>
        <dbReference type="Google" id="ProtNLM"/>
    </source>
</evidence>
<dbReference type="EMBL" id="KV878137">
    <property type="protein sequence ID" value="OJJ07447.1"/>
    <property type="molecule type" value="Genomic_DNA"/>
</dbReference>